<dbReference type="AlphaFoldDB" id="W0RMF6"/>
<dbReference type="eggNOG" id="COG2318">
    <property type="taxonomic scope" value="Bacteria"/>
</dbReference>
<dbReference type="PATRIC" id="fig|861299.3.peg.4467"/>
<dbReference type="InParanoid" id="W0RMF6"/>
<dbReference type="SUPFAM" id="SSF109854">
    <property type="entry name" value="DinB/YfiT-like putative metalloenzymes"/>
    <property type="match status" value="1"/>
</dbReference>
<gene>
    <name evidence="3" type="ORF">J421_4414</name>
</gene>
<dbReference type="EMBL" id="CP007128">
    <property type="protein sequence ID" value="AHG91951.1"/>
    <property type="molecule type" value="Genomic_DNA"/>
</dbReference>
<organism evidence="3 4">
    <name type="scientific">Gemmatirosa kalamazoonensis</name>
    <dbReference type="NCBI Taxonomy" id="861299"/>
    <lineage>
        <taxon>Bacteria</taxon>
        <taxon>Pseudomonadati</taxon>
        <taxon>Gemmatimonadota</taxon>
        <taxon>Gemmatimonadia</taxon>
        <taxon>Gemmatimonadales</taxon>
        <taxon>Gemmatimonadaceae</taxon>
        <taxon>Gemmatirosa</taxon>
    </lineage>
</organism>
<dbReference type="HOGENOM" id="CLU_107587_1_0_0"/>
<dbReference type="Proteomes" id="UP000019151">
    <property type="component" value="Chromosome"/>
</dbReference>
<keyword evidence="4" id="KW-1185">Reference proteome</keyword>
<evidence type="ECO:0000313" key="3">
    <source>
        <dbReference type="EMBL" id="AHG91951.1"/>
    </source>
</evidence>
<dbReference type="RefSeq" id="WP_025413384.1">
    <property type="nucleotide sequence ID" value="NZ_CP007128.1"/>
</dbReference>
<dbReference type="InterPro" id="IPR034660">
    <property type="entry name" value="DinB/YfiT-like"/>
</dbReference>
<dbReference type="KEGG" id="gba:J421_4414"/>
<dbReference type="Gene3D" id="1.20.120.450">
    <property type="entry name" value="dinb family like domain"/>
    <property type="match status" value="1"/>
</dbReference>
<dbReference type="OrthoDB" id="9814103at2"/>
<feature type="domain" description="DinB-like" evidence="2">
    <location>
        <begin position="25"/>
        <end position="150"/>
    </location>
</feature>
<dbReference type="STRING" id="861299.J421_4414"/>
<name>W0RMF6_9BACT</name>
<accession>W0RMF6</accession>
<protein>
    <submittedName>
        <fullName evidence="3">DinB-like domain protein</fullName>
    </submittedName>
</protein>
<evidence type="ECO:0000313" key="4">
    <source>
        <dbReference type="Proteomes" id="UP000019151"/>
    </source>
</evidence>
<sequence>MRSTLELVLRRSFDGGAWHGPSVADALRDVDARTALARPVPTAHSVWELTHHLMAWTREVTRRLRTGLAAMPIEGDWPASPTATDPDALDAEWTRLRASLDEARDALLAELADFPAERLDAPVQAIGEPLTYAQMVIGLAEHNAYHGGQIVLVRRAASGRRPTTAEGAAPEPGRDPAQITES</sequence>
<reference evidence="3 4" key="1">
    <citation type="journal article" date="2014" name="Genome Announc.">
        <title>Genome Sequence and Methylome of Soil Bacterium Gemmatirosa kalamazoonensis KBS708T, a Member of the Rarely Cultivated Gemmatimonadetes Phylum.</title>
        <authorList>
            <person name="Debruyn J.M."/>
            <person name="Radosevich M."/>
            <person name="Wommack K.E."/>
            <person name="Polson S.W."/>
            <person name="Hauser L.J."/>
            <person name="Fawaz M.N."/>
            <person name="Korlach J."/>
            <person name="Tsai Y.C."/>
        </authorList>
    </citation>
    <scope>NUCLEOTIDE SEQUENCE [LARGE SCALE GENOMIC DNA]</scope>
    <source>
        <strain evidence="3 4">KBS708</strain>
    </source>
</reference>
<dbReference type="InterPro" id="IPR024775">
    <property type="entry name" value="DinB-like"/>
</dbReference>
<feature type="region of interest" description="Disordered" evidence="1">
    <location>
        <begin position="157"/>
        <end position="182"/>
    </location>
</feature>
<evidence type="ECO:0000259" key="2">
    <source>
        <dbReference type="Pfam" id="PF12867"/>
    </source>
</evidence>
<evidence type="ECO:0000256" key="1">
    <source>
        <dbReference type="SAM" id="MobiDB-lite"/>
    </source>
</evidence>
<proteinExistence type="predicted"/>
<dbReference type="Pfam" id="PF12867">
    <property type="entry name" value="DinB_2"/>
    <property type="match status" value="1"/>
</dbReference>